<reference evidence="1" key="1">
    <citation type="submission" date="2022-12" db="EMBL/GenBank/DDBJ databases">
        <authorList>
            <person name="Webb A."/>
        </authorList>
    </citation>
    <scope>NUCLEOTIDE SEQUENCE</scope>
    <source>
        <strain evidence="1">Pd1</strain>
    </source>
</reference>
<dbReference type="AlphaFoldDB" id="A0AAV0V512"/>
<dbReference type="InterPro" id="IPR019410">
    <property type="entry name" value="Methyltransf_16"/>
</dbReference>
<evidence type="ECO:0000313" key="2">
    <source>
        <dbReference type="Proteomes" id="UP001162029"/>
    </source>
</evidence>
<name>A0AAV0V512_9STRA</name>
<keyword evidence="2" id="KW-1185">Reference proteome</keyword>
<comment type="caution">
    <text evidence="1">The sequence shown here is derived from an EMBL/GenBank/DDBJ whole genome shotgun (WGS) entry which is preliminary data.</text>
</comment>
<dbReference type="PANTHER" id="PTHR14614:SF109">
    <property type="entry name" value="RIBOSOMAL LYSINE N-METHYLTRANSFERASE 5"/>
    <property type="match status" value="1"/>
</dbReference>
<dbReference type="Proteomes" id="UP001162029">
    <property type="component" value="Unassembled WGS sequence"/>
</dbReference>
<dbReference type="InterPro" id="IPR029063">
    <property type="entry name" value="SAM-dependent_MTases_sf"/>
</dbReference>
<dbReference type="PANTHER" id="PTHR14614">
    <property type="entry name" value="HEPATOCELLULAR CARCINOMA-ASSOCIATED ANTIGEN"/>
    <property type="match status" value="1"/>
</dbReference>
<sequence>METMEMEDGTEGMLMDVGFLFDTFLEKVTCRYDYGINADVSVLLTYTKEEPGALQSGHYVWPAAPALCEYLTTNRDIVPGGNVVELGAGCGLTGLAVAQLRPDATVIFTDHDPGVLKVIEHNAGQQERVQAKCLTQSLRWGPDGAKEIETLEKLQVGPEGSNQNTELIVGSDVIYAREVVPLLFWTVNRLLASGGVFLMCSSFGYDDETEQEIEVQCTKYGLKRKIVKCTLNEGGTRIQSFTRSTNTVGRKWVLEVPGADTF</sequence>
<dbReference type="EMBL" id="CANTFM010001620">
    <property type="protein sequence ID" value="CAI5741819.1"/>
    <property type="molecule type" value="Genomic_DNA"/>
</dbReference>
<dbReference type="SUPFAM" id="SSF53335">
    <property type="entry name" value="S-adenosyl-L-methionine-dependent methyltransferases"/>
    <property type="match status" value="1"/>
</dbReference>
<organism evidence="1 2">
    <name type="scientific">Peronospora destructor</name>
    <dbReference type="NCBI Taxonomy" id="86335"/>
    <lineage>
        <taxon>Eukaryota</taxon>
        <taxon>Sar</taxon>
        <taxon>Stramenopiles</taxon>
        <taxon>Oomycota</taxon>
        <taxon>Peronosporomycetes</taxon>
        <taxon>Peronosporales</taxon>
        <taxon>Peronosporaceae</taxon>
        <taxon>Peronospora</taxon>
    </lineage>
</organism>
<dbReference type="Pfam" id="PF10294">
    <property type="entry name" value="Methyltransf_16"/>
    <property type="match status" value="1"/>
</dbReference>
<evidence type="ECO:0000313" key="1">
    <source>
        <dbReference type="EMBL" id="CAI5741819.1"/>
    </source>
</evidence>
<accession>A0AAV0V512</accession>
<dbReference type="Gene3D" id="3.40.50.150">
    <property type="entry name" value="Vaccinia Virus protein VP39"/>
    <property type="match status" value="1"/>
</dbReference>
<proteinExistence type="predicted"/>
<gene>
    <name evidence="1" type="ORF">PDE001_LOCUS7991</name>
</gene>
<protein>
    <submittedName>
        <fullName evidence="1">Uncharacterized protein</fullName>
    </submittedName>
</protein>